<evidence type="ECO:0000313" key="2">
    <source>
        <dbReference type="Proteomes" id="UP000008386"/>
    </source>
</evidence>
<protein>
    <submittedName>
        <fullName evidence="1">Uncharacterized protein</fullName>
    </submittedName>
</protein>
<reference evidence="1 2" key="1">
    <citation type="journal article" date="2011" name="J. Bacteriol.">
        <title>Complete genome sequence of the obligate piezophilic hyperthermophilic archaeon Pyrococcus yayanosii CH1.</title>
        <authorList>
            <person name="Jun X."/>
            <person name="Lupeng L."/>
            <person name="Minjuan X."/>
            <person name="Oger P."/>
            <person name="Fengping W."/>
            <person name="Jebbar M."/>
            <person name="Xiang X."/>
        </authorList>
    </citation>
    <scope>NUCLEOTIDE SEQUENCE [LARGE SCALE GENOMIC DNA]</scope>
    <source>
        <strain evidence="2">CH1 / JCM 16557</strain>
    </source>
</reference>
<keyword evidence="2" id="KW-1185">Reference proteome</keyword>
<dbReference type="HOGENOM" id="CLU_535999_0_0_2"/>
<dbReference type="eggNOG" id="arCOG05761">
    <property type="taxonomic scope" value="Archaea"/>
</dbReference>
<dbReference type="KEGG" id="pya:PYCH_04760"/>
<dbReference type="RefSeq" id="WP_013905223.1">
    <property type="nucleotide sequence ID" value="NC_015680.1"/>
</dbReference>
<dbReference type="InterPro" id="IPR036388">
    <property type="entry name" value="WH-like_DNA-bd_sf"/>
</dbReference>
<accession>F8AHG7</accession>
<evidence type="ECO:0000313" key="1">
    <source>
        <dbReference type="EMBL" id="AEH24166.1"/>
    </source>
</evidence>
<dbReference type="OrthoDB" id="86250at2157"/>
<dbReference type="STRING" id="529709.PYCH_04760"/>
<dbReference type="Gene3D" id="1.10.10.10">
    <property type="entry name" value="Winged helix-like DNA-binding domain superfamily/Winged helix DNA-binding domain"/>
    <property type="match status" value="1"/>
</dbReference>
<proteinExistence type="predicted"/>
<dbReference type="GeneID" id="10837052"/>
<dbReference type="Proteomes" id="UP000008386">
    <property type="component" value="Chromosome"/>
</dbReference>
<name>F8AHG7_PYRYC</name>
<dbReference type="AlphaFoldDB" id="F8AHG7"/>
<sequence length="494" mass="57231">MDEVLDLLRAVKVFPRLNPRRRVQKFFEELRGDYVQIYGFLLLRRPPCPGQEDIEYLISPLSPGELERSDFRGYAVVRIGSKTIIKGLLKSGHYVIVRGRVEPYPCGNMRVIVAEEIAPADYAHYWALEEYALSKGEIEDLISRTFYATRQVEEALTYSLFGGPEILGNPLGWREGFTFSVLKDDERVVKSIHEFTSRFLALLPRELRLEKAGKWKIEDEGLGLDFTLFDPNTSLKYYSPTPNLLRRAIPVPKWAMNIFARKAAIFLISKLARPSPRDYLASLSETPFILNEPVAFEMHELEELWPNLVATIFMGRVKIGTLNPLREEVEEFRKAFERWLWRNREEYGEILDALLVKNSLLDVGRRYVLSLHVLGSMSRIEGRLRGAFVRRVLAIEQEILDTWINEVPREELISLLRDHRRYVGEDRRASIALRVFLDLEATSVDGTVTREEFVEALLERGLSKEDAEILIERLKADGYIYEPILGRLRMVRPE</sequence>
<organism evidence="1 2">
    <name type="scientific">Pyrococcus yayanosii (strain CH1 / JCM 16557)</name>
    <dbReference type="NCBI Taxonomy" id="529709"/>
    <lineage>
        <taxon>Archaea</taxon>
        <taxon>Methanobacteriati</taxon>
        <taxon>Methanobacteriota</taxon>
        <taxon>Thermococci</taxon>
        <taxon>Thermococcales</taxon>
        <taxon>Thermococcaceae</taxon>
        <taxon>Pyrococcus</taxon>
    </lineage>
</organism>
<dbReference type="EMBL" id="CP002779">
    <property type="protein sequence ID" value="AEH24166.1"/>
    <property type="molecule type" value="Genomic_DNA"/>
</dbReference>
<gene>
    <name evidence="1" type="ordered locus">PYCH_04760</name>
</gene>